<dbReference type="PANTHER" id="PTHR43004">
    <property type="entry name" value="TRK SYSTEM POTASSIUM UPTAKE PROTEIN"/>
    <property type="match status" value="1"/>
</dbReference>
<evidence type="ECO:0000256" key="3">
    <source>
        <dbReference type="ARBA" id="ARBA00022827"/>
    </source>
</evidence>
<dbReference type="InterPro" id="IPR050641">
    <property type="entry name" value="RIFMO-like"/>
</dbReference>
<feature type="domain" description="FAD-binding" evidence="5">
    <location>
        <begin position="1"/>
        <end position="124"/>
    </location>
</feature>
<dbReference type="AlphaFoldDB" id="A0A1I2G482"/>
<dbReference type="Gene3D" id="3.40.30.120">
    <property type="match status" value="1"/>
</dbReference>
<dbReference type="Gene3D" id="3.50.50.60">
    <property type="entry name" value="FAD/NAD(P)-binding domain"/>
    <property type="match status" value="3"/>
</dbReference>
<sequence length="564" mass="59113">MLACELRLGGAEVVLLEQRPAPSGLSKALGLSGRAVQILQSRGLLDRFDPGPVPASGFARYAHLGGIPLDVGRLLDSAPEGRYPPYLPVRQAEVERVLEDRARELGVDIRRGHEVTGLAQSAVALHGTGGDGLDGGRSGPDGGRDGSDAGRHGSDGGRHGLHSAREGLHSGRTGLDSGRDGIGGGRDEGVVTIDVRADDGGAYRMSARYVVGCDGARSVVRKQAGIGFPGTPARQLSRFGDVVLAAPPGVAPGMTRTENGHFALIPLGDGVHRVVTTEWGRDVDHDTPLTLDELDASVRRVIGADLAMTEPRWLSRFTDAARQADRYRAGRVFVAGDAAHIQLPAGGPGVTTGLQDAVNLGWKLAAEITGWAPPGLLDTYHTERHPAGARMLAFTRAQGLLLSPGDDAGALRDVIGELVGAHDDTLRHVLDRILHLDVRYEAGPYAHPLTGTWAPDLGGLSTLLNDARPVLIDLTPDQRLHGIPAGWANRIHLTSAQPDLALSQADPVSVRTGLPSTGTDTAAAQSGQGFDGMLVRPDGHLAWAGTHGLSEALTSWFGEPSAVD</sequence>
<dbReference type="InterPro" id="IPR002938">
    <property type="entry name" value="FAD-bd"/>
</dbReference>
<dbReference type="SUPFAM" id="SSF51905">
    <property type="entry name" value="FAD/NAD(P)-binding domain"/>
    <property type="match status" value="1"/>
</dbReference>
<gene>
    <name evidence="6" type="ORF">SAMN05421541_106176</name>
</gene>
<keyword evidence="2" id="KW-0285">Flavoprotein</keyword>
<comment type="cofactor">
    <cofactor evidence="1">
        <name>FAD</name>
        <dbReference type="ChEBI" id="CHEBI:57692"/>
    </cofactor>
</comment>
<keyword evidence="7" id="KW-1185">Reference proteome</keyword>
<protein>
    <submittedName>
        <fullName evidence="6">FAD binding domain-containing protein</fullName>
    </submittedName>
</protein>
<proteinExistence type="predicted"/>
<dbReference type="PANTHER" id="PTHR43004:SF19">
    <property type="entry name" value="BINDING MONOOXYGENASE, PUTATIVE (JCVI)-RELATED"/>
    <property type="match status" value="1"/>
</dbReference>
<dbReference type="Pfam" id="PF01494">
    <property type="entry name" value="FAD_binding_3"/>
    <property type="match status" value="2"/>
</dbReference>
<keyword evidence="3" id="KW-0274">FAD</keyword>
<feature type="compositionally biased region" description="Gly residues" evidence="4">
    <location>
        <begin position="127"/>
        <end position="141"/>
    </location>
</feature>
<evidence type="ECO:0000313" key="6">
    <source>
        <dbReference type="EMBL" id="SFF11923.1"/>
    </source>
</evidence>
<dbReference type="GO" id="GO:0016709">
    <property type="term" value="F:oxidoreductase activity, acting on paired donors, with incorporation or reduction of molecular oxygen, NAD(P)H as one donor, and incorporation of one atom of oxygen"/>
    <property type="evidence" value="ECO:0007669"/>
    <property type="project" value="UniProtKB-ARBA"/>
</dbReference>
<reference evidence="6 7" key="1">
    <citation type="submission" date="2016-10" db="EMBL/GenBank/DDBJ databases">
        <authorList>
            <person name="de Groot N.N."/>
        </authorList>
    </citation>
    <scope>NUCLEOTIDE SEQUENCE [LARGE SCALE GENOMIC DNA]</scope>
    <source>
        <strain evidence="6 7">DSM 43019</strain>
    </source>
</reference>
<feature type="region of interest" description="Disordered" evidence="4">
    <location>
        <begin position="126"/>
        <end position="188"/>
    </location>
</feature>
<accession>A0A1I2G482</accession>
<evidence type="ECO:0000259" key="5">
    <source>
        <dbReference type="Pfam" id="PF01494"/>
    </source>
</evidence>
<dbReference type="EMBL" id="FONV01000006">
    <property type="protein sequence ID" value="SFF11923.1"/>
    <property type="molecule type" value="Genomic_DNA"/>
</dbReference>
<dbReference type="STRING" id="35752.SAMN05421541_106176"/>
<evidence type="ECO:0000256" key="2">
    <source>
        <dbReference type="ARBA" id="ARBA00022630"/>
    </source>
</evidence>
<dbReference type="Proteomes" id="UP000199645">
    <property type="component" value="Unassembled WGS sequence"/>
</dbReference>
<feature type="domain" description="FAD-binding" evidence="5">
    <location>
        <begin position="187"/>
        <end position="394"/>
    </location>
</feature>
<dbReference type="InterPro" id="IPR036188">
    <property type="entry name" value="FAD/NAD-bd_sf"/>
</dbReference>
<dbReference type="PRINTS" id="PR00420">
    <property type="entry name" value="RNGMNOXGNASE"/>
</dbReference>
<evidence type="ECO:0000256" key="1">
    <source>
        <dbReference type="ARBA" id="ARBA00001974"/>
    </source>
</evidence>
<feature type="compositionally biased region" description="Basic and acidic residues" evidence="4">
    <location>
        <begin position="142"/>
        <end position="169"/>
    </location>
</feature>
<name>A0A1I2G482_9ACTN</name>
<organism evidence="6 7">
    <name type="scientific">Actinoplanes philippinensis</name>
    <dbReference type="NCBI Taxonomy" id="35752"/>
    <lineage>
        <taxon>Bacteria</taxon>
        <taxon>Bacillati</taxon>
        <taxon>Actinomycetota</taxon>
        <taxon>Actinomycetes</taxon>
        <taxon>Micromonosporales</taxon>
        <taxon>Micromonosporaceae</taxon>
        <taxon>Actinoplanes</taxon>
    </lineage>
</organism>
<evidence type="ECO:0000256" key="4">
    <source>
        <dbReference type="SAM" id="MobiDB-lite"/>
    </source>
</evidence>
<dbReference type="GO" id="GO:0071949">
    <property type="term" value="F:FAD binding"/>
    <property type="evidence" value="ECO:0007669"/>
    <property type="project" value="InterPro"/>
</dbReference>
<evidence type="ECO:0000313" key="7">
    <source>
        <dbReference type="Proteomes" id="UP000199645"/>
    </source>
</evidence>
<dbReference type="Pfam" id="PF21274">
    <property type="entry name" value="Rng_hyd_C"/>
    <property type="match status" value="1"/>
</dbReference>